<dbReference type="EMBL" id="FQZY01000013">
    <property type="protein sequence ID" value="SHJ64116.1"/>
    <property type="molecule type" value="Genomic_DNA"/>
</dbReference>
<name>A0A1M6KZ40_9FIRM</name>
<gene>
    <name evidence="1" type="ORF">SAMN02745243_01034</name>
</gene>
<dbReference type="OrthoDB" id="2372172at2"/>
<dbReference type="Proteomes" id="UP000184301">
    <property type="component" value="Unassembled WGS sequence"/>
</dbReference>
<dbReference type="STRING" id="1121950.SAMN02745243_01034"/>
<accession>A0A1M6KZ40</accession>
<protein>
    <submittedName>
        <fullName evidence="1">Uncharacterized protein</fullName>
    </submittedName>
</protein>
<evidence type="ECO:0000313" key="1">
    <source>
        <dbReference type="EMBL" id="SHJ64116.1"/>
    </source>
</evidence>
<evidence type="ECO:0000313" key="2">
    <source>
        <dbReference type="Proteomes" id="UP000184301"/>
    </source>
</evidence>
<organism evidence="1 2">
    <name type="scientific">Hespellia stercorisuis DSM 15480</name>
    <dbReference type="NCBI Taxonomy" id="1121950"/>
    <lineage>
        <taxon>Bacteria</taxon>
        <taxon>Bacillati</taxon>
        <taxon>Bacillota</taxon>
        <taxon>Clostridia</taxon>
        <taxon>Lachnospirales</taxon>
        <taxon>Lachnospiraceae</taxon>
        <taxon>Hespellia</taxon>
    </lineage>
</organism>
<proteinExistence type="predicted"/>
<reference evidence="1 2" key="1">
    <citation type="submission" date="2016-11" db="EMBL/GenBank/DDBJ databases">
        <authorList>
            <person name="Jaros S."/>
            <person name="Januszkiewicz K."/>
            <person name="Wedrychowicz H."/>
        </authorList>
    </citation>
    <scope>NUCLEOTIDE SEQUENCE [LARGE SCALE GENOMIC DNA]</scope>
    <source>
        <strain evidence="1 2">DSM 15480</strain>
    </source>
</reference>
<keyword evidence="2" id="KW-1185">Reference proteome</keyword>
<dbReference type="AlphaFoldDB" id="A0A1M6KZ40"/>
<sequence>MKNENKALATTNSAFLALKDFNLNDALSEELSGLSGSFERIKIPAGGMTVFEIPGENPDSPETVKEFSAIILHHHPLYAYYTDKYTGGSNPPDCGSFDGVIGEGTPGGDCTKCPYNKFGSGENGAKACKNRRRIYLLREGEIFPMILSLPTGSLKDFTRYIMRLLSKGKKSNAVVTKFALKKATNNSGIAYSKAHFSVDRDLTAEEYALISGLTEQVKTFSTRVGYDTEPAADTPAVNVDPETGEVIEPLA</sequence>
<dbReference type="RefSeq" id="WP_073106367.1">
    <property type="nucleotide sequence ID" value="NZ_FQZY01000013.1"/>
</dbReference>